<evidence type="ECO:0008006" key="5">
    <source>
        <dbReference type="Google" id="ProtNLM"/>
    </source>
</evidence>
<evidence type="ECO:0000256" key="2">
    <source>
        <dbReference type="SAM" id="Phobius"/>
    </source>
</evidence>
<proteinExistence type="predicted"/>
<feature type="transmembrane region" description="Helical" evidence="2">
    <location>
        <begin position="65"/>
        <end position="87"/>
    </location>
</feature>
<feature type="region of interest" description="Disordered" evidence="1">
    <location>
        <begin position="201"/>
        <end position="231"/>
    </location>
</feature>
<feature type="compositionally biased region" description="Basic and acidic residues" evidence="1">
    <location>
        <begin position="210"/>
        <end position="225"/>
    </location>
</feature>
<sequence length="231" mass="23819">MPVICAACQTENRDAAKFCHGCARKLPGFAATGPSLLDGLRSKRPAAAAAAHPAGLAGQNAPREFWLGLGALMLAVAIGFGGWFGYVTRKVPAPASRAAPVAVAPPAPAQAAAAPRPPEPMPQPVPLGSSLSPGEAEVTDKPLVPPPAVAAAPAPPPATPAAVERRPAPPAPARAAALDPRQGCQNLNFFSAARCEAAHCDQPAYTRHPRCNEVRADRRRDEARRNPMLGT</sequence>
<dbReference type="Proteomes" id="UP001169027">
    <property type="component" value="Unassembled WGS sequence"/>
</dbReference>
<accession>A0ABT8S472</accession>
<comment type="caution">
    <text evidence="3">The sequence shown here is derived from an EMBL/GenBank/DDBJ whole genome shotgun (WGS) entry which is preliminary data.</text>
</comment>
<keyword evidence="2" id="KW-0812">Transmembrane</keyword>
<protein>
    <recommendedName>
        <fullName evidence="5">Zinc ribbon domain-containing protein</fullName>
    </recommendedName>
</protein>
<reference evidence="3" key="1">
    <citation type="submission" date="2023-06" db="EMBL/GenBank/DDBJ databases">
        <authorList>
            <person name="Jiang Y."/>
            <person name="Liu Q."/>
        </authorList>
    </citation>
    <scope>NUCLEOTIDE SEQUENCE</scope>
    <source>
        <strain evidence="3">CGMCC 1.12090</strain>
    </source>
</reference>
<organism evidence="3 4">
    <name type="scientific">Variovorax ginsengisoli</name>
    <dbReference type="NCBI Taxonomy" id="363844"/>
    <lineage>
        <taxon>Bacteria</taxon>
        <taxon>Pseudomonadati</taxon>
        <taxon>Pseudomonadota</taxon>
        <taxon>Betaproteobacteria</taxon>
        <taxon>Burkholderiales</taxon>
        <taxon>Comamonadaceae</taxon>
        <taxon>Variovorax</taxon>
    </lineage>
</organism>
<gene>
    <name evidence="3" type="ORF">Q2T77_15570</name>
</gene>
<dbReference type="EMBL" id="JAUKVY010000010">
    <property type="protein sequence ID" value="MDO1533712.1"/>
    <property type="molecule type" value="Genomic_DNA"/>
</dbReference>
<feature type="compositionally biased region" description="Pro residues" evidence="1">
    <location>
        <begin position="115"/>
        <end position="125"/>
    </location>
</feature>
<evidence type="ECO:0000313" key="3">
    <source>
        <dbReference type="EMBL" id="MDO1533712.1"/>
    </source>
</evidence>
<evidence type="ECO:0000313" key="4">
    <source>
        <dbReference type="Proteomes" id="UP001169027"/>
    </source>
</evidence>
<keyword evidence="2" id="KW-0472">Membrane</keyword>
<feature type="region of interest" description="Disordered" evidence="1">
    <location>
        <begin position="109"/>
        <end position="177"/>
    </location>
</feature>
<dbReference type="RefSeq" id="WP_301810644.1">
    <property type="nucleotide sequence ID" value="NZ_JAUJZH010000010.1"/>
</dbReference>
<feature type="compositionally biased region" description="Pro residues" evidence="1">
    <location>
        <begin position="143"/>
        <end position="159"/>
    </location>
</feature>
<name>A0ABT8S472_9BURK</name>
<evidence type="ECO:0000256" key="1">
    <source>
        <dbReference type="SAM" id="MobiDB-lite"/>
    </source>
</evidence>
<keyword evidence="4" id="KW-1185">Reference proteome</keyword>
<keyword evidence="2" id="KW-1133">Transmembrane helix</keyword>